<dbReference type="Pfam" id="PF17283">
    <property type="entry name" value="Zn_ribbon_SprT"/>
    <property type="match status" value="1"/>
</dbReference>
<evidence type="ECO:0000256" key="1">
    <source>
        <dbReference type="SAM" id="MobiDB-lite"/>
    </source>
</evidence>
<evidence type="ECO:0000259" key="2">
    <source>
        <dbReference type="SMART" id="SM00731"/>
    </source>
</evidence>
<dbReference type="Pfam" id="PF10263">
    <property type="entry name" value="SprT-like"/>
    <property type="match status" value="1"/>
</dbReference>
<gene>
    <name evidence="3" type="ORF">LOCC1_G001600</name>
</gene>
<feature type="compositionally biased region" description="Basic residues" evidence="1">
    <location>
        <begin position="210"/>
        <end position="220"/>
    </location>
</feature>
<dbReference type="GO" id="GO:0006950">
    <property type="term" value="P:response to stress"/>
    <property type="evidence" value="ECO:0007669"/>
    <property type="project" value="UniProtKB-ARBA"/>
</dbReference>
<dbReference type="EMBL" id="QGMI01000136">
    <property type="protein sequence ID" value="TVY46653.1"/>
    <property type="molecule type" value="Genomic_DNA"/>
</dbReference>
<dbReference type="InterPro" id="IPR006640">
    <property type="entry name" value="SprT-like_domain"/>
</dbReference>
<dbReference type="PANTHER" id="PTHR23099">
    <property type="entry name" value="TRANSCRIPTIONAL REGULATOR"/>
    <property type="match status" value="1"/>
</dbReference>
<name>A0A8H8UIK3_9HELO</name>
<feature type="compositionally biased region" description="Basic and acidic residues" evidence="1">
    <location>
        <begin position="272"/>
        <end position="285"/>
    </location>
</feature>
<protein>
    <submittedName>
        <fullName evidence="3">HMG box-containing protein</fullName>
    </submittedName>
</protein>
<feature type="compositionally biased region" description="Basic and acidic residues" evidence="1">
    <location>
        <begin position="37"/>
        <end position="47"/>
    </location>
</feature>
<dbReference type="InterPro" id="IPR035240">
    <property type="entry name" value="SprT_Zn_ribbon"/>
</dbReference>
<dbReference type="CDD" id="cd00084">
    <property type="entry name" value="HMG-box_SF"/>
    <property type="match status" value="1"/>
</dbReference>
<feature type="compositionally biased region" description="Polar residues" evidence="1">
    <location>
        <begin position="378"/>
        <end position="398"/>
    </location>
</feature>
<feature type="compositionally biased region" description="Low complexity" evidence="1">
    <location>
        <begin position="366"/>
        <end position="377"/>
    </location>
</feature>
<feature type="compositionally biased region" description="Acidic residues" evidence="1">
    <location>
        <begin position="174"/>
        <end position="199"/>
    </location>
</feature>
<feature type="compositionally biased region" description="Acidic residues" evidence="1">
    <location>
        <begin position="7"/>
        <end position="17"/>
    </location>
</feature>
<dbReference type="PANTHER" id="PTHR23099:SF0">
    <property type="entry name" value="GERM CELL NUCLEAR ACIDIC PROTEIN"/>
    <property type="match status" value="1"/>
</dbReference>
<dbReference type="AlphaFoldDB" id="A0A8H8UIK3"/>
<keyword evidence="4" id="KW-1185">Reference proteome</keyword>
<dbReference type="SMART" id="SM00731">
    <property type="entry name" value="SprT"/>
    <property type="match status" value="1"/>
</dbReference>
<feature type="region of interest" description="Disordered" evidence="1">
    <location>
        <begin position="1"/>
        <end position="349"/>
    </location>
</feature>
<feature type="compositionally biased region" description="Basic and acidic residues" evidence="1">
    <location>
        <begin position="230"/>
        <end position="247"/>
    </location>
</feature>
<dbReference type="OrthoDB" id="20772at2759"/>
<accession>A0A8H8UIK3</accession>
<organism evidence="3 4">
    <name type="scientific">Lachnellula occidentalis</name>
    <dbReference type="NCBI Taxonomy" id="215460"/>
    <lineage>
        <taxon>Eukaryota</taxon>
        <taxon>Fungi</taxon>
        <taxon>Dikarya</taxon>
        <taxon>Ascomycota</taxon>
        <taxon>Pezizomycotina</taxon>
        <taxon>Leotiomycetes</taxon>
        <taxon>Helotiales</taxon>
        <taxon>Lachnaceae</taxon>
        <taxon>Lachnellula</taxon>
    </lineage>
</organism>
<feature type="region of interest" description="Disordered" evidence="1">
    <location>
        <begin position="365"/>
        <end position="406"/>
    </location>
</feature>
<reference evidence="3 4" key="1">
    <citation type="submission" date="2018-05" db="EMBL/GenBank/DDBJ databases">
        <title>Genome sequencing and assembly of the regulated plant pathogen Lachnellula willkommii and related sister species for the development of diagnostic species identification markers.</title>
        <authorList>
            <person name="Giroux E."/>
            <person name="Bilodeau G."/>
        </authorList>
    </citation>
    <scope>NUCLEOTIDE SEQUENCE [LARGE SCALE GENOMIC DNA]</scope>
    <source>
        <strain evidence="3 4">CBS 160.35</strain>
    </source>
</reference>
<feature type="domain" description="SprT-like" evidence="2">
    <location>
        <begin position="424"/>
        <end position="595"/>
    </location>
</feature>
<proteinExistence type="predicted"/>
<dbReference type="GO" id="GO:0005634">
    <property type="term" value="C:nucleus"/>
    <property type="evidence" value="ECO:0007669"/>
    <property type="project" value="TreeGrafter"/>
</dbReference>
<dbReference type="Proteomes" id="UP000443090">
    <property type="component" value="Unassembled WGS sequence"/>
</dbReference>
<evidence type="ECO:0000313" key="3">
    <source>
        <dbReference type="EMBL" id="TVY46653.1"/>
    </source>
</evidence>
<sequence length="687" mass="76633">MARLVIEDSDDEFPDLDELLRGKGASNGGMSTMKETPTSRDHEEAGWKRKSNGKAANNNGKEMEVTAVKKKRVLKRRDDNPLLRPLASTATASEARKGRAGIGMKTSRVLEKEVTSTSKKTYVTGPGSEKVEIRTPPKRRRAESARVVDLESEEENDSGISSEPAHSKTRAVDLETEGEDDDISDFVVDDSISLEEISEIEMPPPPKPPRSARRLVKGRKPEKEDEDIDLGMRKLSMKDEAFDKIARDFGGSEEEITLPGRSLKDFQSNDNKPAKDVPRPRKKNPEPSSDIEDPFTLRFSPSENKPRKVSKTARFVTPPGSPELKPKTLVSPKKIPRIPTTPHRPSMDNFWSQDVVNDWNDEYSPQKKLQPKLKPQLDQNDSLSDGTLLTSPTKSSPVKQDRQAKDAKKAFSEKKHALAESFLTELDDQITGGQISKLASSTGGIKVIWSKKLNTTAGRANWKRETIRSTTLRPDGKPAVPTQRHHAAIELAEKVIDDEDRLLNVVAHEFCHLANFMISNMKTNPHGKEFKAWAAKVSHHFQHRGIEVTTKHSYSIDYKYVWECENCGLEFKRHSKSIDPAKHQCGVCKSKLVQTKPVPRTGNVGGNEYQVFVKENMRVVREANPGSPQKEIMGLVGKKYQEFKASKLKESVSVGVEELLGSKQATPESDGVGLVARKLDFLDLTSP</sequence>
<comment type="caution">
    <text evidence="3">The sequence shown here is derived from an EMBL/GenBank/DDBJ whole genome shotgun (WGS) entry which is preliminary data.</text>
</comment>
<evidence type="ECO:0000313" key="4">
    <source>
        <dbReference type="Proteomes" id="UP000443090"/>
    </source>
</evidence>